<keyword evidence="3" id="KW-1185">Reference proteome</keyword>
<name>A0A2K2C3F2_POPTR</name>
<dbReference type="Proteomes" id="UP000006729">
    <property type="component" value="Chromosome 1"/>
</dbReference>
<dbReference type="PANTHER" id="PTHR35499">
    <property type="entry name" value="OS05G0128300 PROTEIN"/>
    <property type="match status" value="1"/>
</dbReference>
<proteinExistence type="predicted"/>
<reference evidence="2 3" key="1">
    <citation type="journal article" date="2006" name="Science">
        <title>The genome of black cottonwood, Populus trichocarpa (Torr. &amp; Gray).</title>
        <authorList>
            <person name="Tuskan G.A."/>
            <person name="Difazio S."/>
            <person name="Jansson S."/>
            <person name="Bohlmann J."/>
            <person name="Grigoriev I."/>
            <person name="Hellsten U."/>
            <person name="Putnam N."/>
            <person name="Ralph S."/>
            <person name="Rombauts S."/>
            <person name="Salamov A."/>
            <person name="Schein J."/>
            <person name="Sterck L."/>
            <person name="Aerts A."/>
            <person name="Bhalerao R.R."/>
            <person name="Bhalerao R.P."/>
            <person name="Blaudez D."/>
            <person name="Boerjan W."/>
            <person name="Brun A."/>
            <person name="Brunner A."/>
            <person name="Busov V."/>
            <person name="Campbell M."/>
            <person name="Carlson J."/>
            <person name="Chalot M."/>
            <person name="Chapman J."/>
            <person name="Chen G.L."/>
            <person name="Cooper D."/>
            <person name="Coutinho P.M."/>
            <person name="Couturier J."/>
            <person name="Covert S."/>
            <person name="Cronk Q."/>
            <person name="Cunningham R."/>
            <person name="Davis J."/>
            <person name="Degroeve S."/>
            <person name="Dejardin A."/>
            <person name="Depamphilis C."/>
            <person name="Detter J."/>
            <person name="Dirks B."/>
            <person name="Dubchak I."/>
            <person name="Duplessis S."/>
            <person name="Ehlting J."/>
            <person name="Ellis B."/>
            <person name="Gendler K."/>
            <person name="Goodstein D."/>
            <person name="Gribskov M."/>
            <person name="Grimwood J."/>
            <person name="Groover A."/>
            <person name="Gunter L."/>
            <person name="Hamberger B."/>
            <person name="Heinze B."/>
            <person name="Helariutta Y."/>
            <person name="Henrissat B."/>
            <person name="Holligan D."/>
            <person name="Holt R."/>
            <person name="Huang W."/>
            <person name="Islam-Faridi N."/>
            <person name="Jones S."/>
            <person name="Jones-Rhoades M."/>
            <person name="Jorgensen R."/>
            <person name="Joshi C."/>
            <person name="Kangasjarvi J."/>
            <person name="Karlsson J."/>
            <person name="Kelleher C."/>
            <person name="Kirkpatrick R."/>
            <person name="Kirst M."/>
            <person name="Kohler A."/>
            <person name="Kalluri U."/>
            <person name="Larimer F."/>
            <person name="Leebens-Mack J."/>
            <person name="Leple J.C."/>
            <person name="Locascio P."/>
            <person name="Lou Y."/>
            <person name="Lucas S."/>
            <person name="Martin F."/>
            <person name="Montanini B."/>
            <person name="Napoli C."/>
            <person name="Nelson D.R."/>
            <person name="Nelson C."/>
            <person name="Nieminen K."/>
            <person name="Nilsson O."/>
            <person name="Pereda V."/>
            <person name="Peter G."/>
            <person name="Philippe R."/>
            <person name="Pilate G."/>
            <person name="Poliakov A."/>
            <person name="Razumovskaya J."/>
            <person name="Richardson P."/>
            <person name="Rinaldi C."/>
            <person name="Ritland K."/>
            <person name="Rouze P."/>
            <person name="Ryaboy D."/>
            <person name="Schmutz J."/>
            <person name="Schrader J."/>
            <person name="Segerman B."/>
            <person name="Shin H."/>
            <person name="Siddiqui A."/>
            <person name="Sterky F."/>
            <person name="Terry A."/>
            <person name="Tsai C.J."/>
            <person name="Uberbacher E."/>
            <person name="Unneberg P."/>
            <person name="Vahala J."/>
            <person name="Wall K."/>
            <person name="Wessler S."/>
            <person name="Yang G."/>
            <person name="Yin T."/>
            <person name="Douglas C."/>
            <person name="Marra M."/>
            <person name="Sandberg G."/>
            <person name="Van de Peer Y."/>
            <person name="Rokhsar D."/>
        </authorList>
    </citation>
    <scope>NUCLEOTIDE SEQUENCE [LARGE SCALE GENOMIC DNA]</scope>
    <source>
        <strain evidence="3">cv. Nisqually</strain>
    </source>
</reference>
<dbReference type="FunCoup" id="A0A2K2C3F2">
    <property type="interactions" value="138"/>
</dbReference>
<dbReference type="AlphaFoldDB" id="A0A2K2C3F2"/>
<gene>
    <name evidence="2" type="ORF">POPTR_001G252800</name>
</gene>
<feature type="region of interest" description="Disordered" evidence="1">
    <location>
        <begin position="145"/>
        <end position="166"/>
    </location>
</feature>
<dbReference type="InParanoid" id="A0A2K2C3F2"/>
<dbReference type="EMBL" id="CM009290">
    <property type="protein sequence ID" value="PNT56564.1"/>
    <property type="molecule type" value="Genomic_DNA"/>
</dbReference>
<dbReference type="PANTHER" id="PTHR35499:SF1">
    <property type="entry name" value="DUF3741 DOMAIN-CONTAINING PROTEIN"/>
    <property type="match status" value="1"/>
</dbReference>
<evidence type="ECO:0000256" key="1">
    <source>
        <dbReference type="SAM" id="MobiDB-lite"/>
    </source>
</evidence>
<feature type="compositionally biased region" description="Polar residues" evidence="1">
    <location>
        <begin position="147"/>
        <end position="161"/>
    </location>
</feature>
<sequence length="257" mass="29797">MENRWVKSTLSFREMPTFLEVENKLFVLSFENIGEKVEEVNEGKFTSLKDCEDVSLEDGKRSNWLHQREVSDIGAEVRKRNKKTKGCAFEKEEAEFSSQDPSLFLLLILIISSLLHQVSHLDSAVTYNPFNNPFRHNYITEEDAMSGDSNSRRTLSPQLDNQNHKHLSTRTDGNLIFDYRNSKKTEEPRKKVCHDPDNPNMWGEVCKLTETLVVETNWNAYKNICKFEEISADFGLQILDQLLLQGSTCHKRDLDYV</sequence>
<evidence type="ECO:0000313" key="2">
    <source>
        <dbReference type="EMBL" id="PNT56564.1"/>
    </source>
</evidence>
<protein>
    <submittedName>
        <fullName evidence="2">Uncharacterized protein</fullName>
    </submittedName>
</protein>
<accession>A0A2K2C3F2</accession>
<organism evidence="2 3">
    <name type="scientific">Populus trichocarpa</name>
    <name type="common">Western balsam poplar</name>
    <name type="synonym">Populus balsamifera subsp. trichocarpa</name>
    <dbReference type="NCBI Taxonomy" id="3694"/>
    <lineage>
        <taxon>Eukaryota</taxon>
        <taxon>Viridiplantae</taxon>
        <taxon>Streptophyta</taxon>
        <taxon>Embryophyta</taxon>
        <taxon>Tracheophyta</taxon>
        <taxon>Spermatophyta</taxon>
        <taxon>Magnoliopsida</taxon>
        <taxon>eudicotyledons</taxon>
        <taxon>Gunneridae</taxon>
        <taxon>Pentapetalae</taxon>
        <taxon>rosids</taxon>
        <taxon>fabids</taxon>
        <taxon>Malpighiales</taxon>
        <taxon>Salicaceae</taxon>
        <taxon>Saliceae</taxon>
        <taxon>Populus</taxon>
    </lineage>
</organism>
<evidence type="ECO:0000313" key="3">
    <source>
        <dbReference type="Proteomes" id="UP000006729"/>
    </source>
</evidence>